<evidence type="ECO:0000313" key="6">
    <source>
        <dbReference type="Proteomes" id="UP000516666"/>
    </source>
</evidence>
<dbReference type="EMBL" id="CP061646">
    <property type="protein sequence ID" value="QNX73358.1"/>
    <property type="molecule type" value="Genomic_DNA"/>
</dbReference>
<dbReference type="GO" id="GO:0016887">
    <property type="term" value="F:ATP hydrolysis activity"/>
    <property type="evidence" value="ECO:0007669"/>
    <property type="project" value="TreeGrafter"/>
</dbReference>
<dbReference type="PANTHER" id="PTHR30258">
    <property type="entry name" value="TYPE II SECRETION SYSTEM PROTEIN GSPE-RELATED"/>
    <property type="match status" value="1"/>
</dbReference>
<name>A0A7H2VAH5_9GAMM</name>
<accession>A0A7H2VAH5</accession>
<protein>
    <submittedName>
        <fullName evidence="5">Type II/IV secretion system protein</fullName>
    </submittedName>
</protein>
<organism evidence="5 6">
    <name type="scientific">Acinetobacter seifertii</name>
    <dbReference type="NCBI Taxonomy" id="1530123"/>
    <lineage>
        <taxon>Bacteria</taxon>
        <taxon>Pseudomonadati</taxon>
        <taxon>Pseudomonadota</taxon>
        <taxon>Gammaproteobacteria</taxon>
        <taxon>Moraxellales</taxon>
        <taxon>Moraxellaceae</taxon>
        <taxon>Acinetobacter</taxon>
        <taxon>Acinetobacter calcoaceticus/baumannii complex</taxon>
    </lineage>
</organism>
<comment type="similarity">
    <text evidence="1">Belongs to the GSP E family.</text>
</comment>
<dbReference type="Gene3D" id="3.40.50.300">
    <property type="entry name" value="P-loop containing nucleotide triphosphate hydrolases"/>
    <property type="match status" value="1"/>
</dbReference>
<dbReference type="SMART" id="SM00382">
    <property type="entry name" value="AAA"/>
    <property type="match status" value="1"/>
</dbReference>
<evidence type="ECO:0000313" key="5">
    <source>
        <dbReference type="EMBL" id="QNX73358.1"/>
    </source>
</evidence>
<gene>
    <name evidence="5" type="ORF">IC776_05710</name>
</gene>
<dbReference type="SUPFAM" id="SSF52540">
    <property type="entry name" value="P-loop containing nucleoside triphosphate hydrolases"/>
    <property type="match status" value="1"/>
</dbReference>
<dbReference type="AlphaFoldDB" id="A0A7H2VAH5"/>
<dbReference type="InterPro" id="IPR027417">
    <property type="entry name" value="P-loop_NTPase"/>
</dbReference>
<keyword evidence="3" id="KW-0067">ATP-binding</keyword>
<evidence type="ECO:0000256" key="2">
    <source>
        <dbReference type="ARBA" id="ARBA00022741"/>
    </source>
</evidence>
<dbReference type="Gene3D" id="3.30.450.90">
    <property type="match status" value="1"/>
</dbReference>
<evidence type="ECO:0000259" key="4">
    <source>
        <dbReference type="PROSITE" id="PS00662"/>
    </source>
</evidence>
<dbReference type="CDD" id="cd01129">
    <property type="entry name" value="PulE-GspE-like"/>
    <property type="match status" value="1"/>
</dbReference>
<dbReference type="GO" id="GO:0005524">
    <property type="term" value="F:ATP binding"/>
    <property type="evidence" value="ECO:0007669"/>
    <property type="project" value="UniProtKB-KW"/>
</dbReference>
<dbReference type="Proteomes" id="UP000516666">
    <property type="component" value="Chromosome"/>
</dbReference>
<dbReference type="GO" id="GO:0005886">
    <property type="term" value="C:plasma membrane"/>
    <property type="evidence" value="ECO:0007669"/>
    <property type="project" value="TreeGrafter"/>
</dbReference>
<feature type="domain" description="Bacterial type II secretion system protein E" evidence="4">
    <location>
        <begin position="318"/>
        <end position="332"/>
    </location>
</feature>
<dbReference type="RefSeq" id="WP_191012857.1">
    <property type="nucleotide sequence ID" value="NZ_CP061550.1"/>
</dbReference>
<dbReference type="Pfam" id="PF00437">
    <property type="entry name" value="T2SSE"/>
    <property type="match status" value="1"/>
</dbReference>
<dbReference type="PANTHER" id="PTHR30258:SF1">
    <property type="entry name" value="PROTEIN TRANSPORT PROTEIN HOFB HOMOLOG"/>
    <property type="match status" value="1"/>
</dbReference>
<proteinExistence type="inferred from homology"/>
<dbReference type="InterPro" id="IPR001482">
    <property type="entry name" value="T2SS/T4SS_dom"/>
</dbReference>
<reference evidence="6" key="1">
    <citation type="submission" date="2020-09" db="EMBL/GenBank/DDBJ databases">
        <title>Clinical and molecular characterization of Acinetobacter seifertii in Taiwan.</title>
        <authorList>
            <person name="Li L.-H."/>
            <person name="Yang Y.-S."/>
            <person name="Sun J.-R."/>
            <person name="Huang T.-W."/>
            <person name="Huang W.-C."/>
            <person name="Wang Y.-C."/>
            <person name="Kuo T.-H."/>
            <person name="Kuo S.-C."/>
            <person name="Chen T.-L."/>
        </authorList>
    </citation>
    <scope>NUCLEOTIDE SEQUENCE [LARGE SCALE GENOMIC DNA]</scope>
    <source>
        <strain evidence="6">AS39</strain>
    </source>
</reference>
<dbReference type="PROSITE" id="PS00662">
    <property type="entry name" value="T2SP_E"/>
    <property type="match status" value="1"/>
</dbReference>
<sequence>MNLIQHWFSEKECLQLQLASHIQTNIAQQQQCLSAVFKEQTWIIFGREVTPKDLTWLSYTIKEPFQIGQIQPDAQATFSTLITKYTGNESEALIPTVSHKNITKKTDSDSLVIQLVDSILLKAYQQGASDIHFENTIDGLVIKNRIDGVLVENNAAIINVPAEHVISRLKVLAELDIAERRIPQDGRLTVHLDEYDIDLRISIMPGLHGEDAVLRILDKQALTQDDKPLTLELLGFDTQTMVEIRNLSKQPYGMMLVTGPTGSGKTTTLYALLHEQHDGQQKIITIEDPVEYQIKGTLQIPVNEKKGLTFARGLRSILRHDPDKILVGEIRDHETAAIAVQAALTGHLVYTSVHANHALDVIGRFRHMEIDLFGFVSSLNGIIAQRLIRLNCPHCKVRVQVDVETIQYSGISLEDSKNYQFYQGQGCDHCQGTGYKGRQAIAEVLIMDDELRELMIHNAPMSQIRKKLTEQGMKFLRQQALAVVANGQSTLQEINRVTFVER</sequence>
<evidence type="ECO:0000256" key="1">
    <source>
        <dbReference type="ARBA" id="ARBA00006611"/>
    </source>
</evidence>
<evidence type="ECO:0000256" key="3">
    <source>
        <dbReference type="ARBA" id="ARBA00022840"/>
    </source>
</evidence>
<dbReference type="InterPro" id="IPR003593">
    <property type="entry name" value="AAA+_ATPase"/>
</dbReference>
<keyword evidence="2" id="KW-0547">Nucleotide-binding</keyword>
<reference evidence="5 6" key="2">
    <citation type="submission" date="2020-09" db="EMBL/GenBank/DDBJ databases">
        <authorList>
            <person name="Chen F.-J."/>
            <person name="Lee Y.-T."/>
        </authorList>
    </citation>
    <scope>NUCLEOTIDE SEQUENCE [LARGE SCALE GENOMIC DNA]</scope>
    <source>
        <strain evidence="5 6">AS39</strain>
    </source>
</reference>